<feature type="compositionally biased region" description="Polar residues" evidence="1">
    <location>
        <begin position="1109"/>
        <end position="1128"/>
    </location>
</feature>
<feature type="compositionally biased region" description="Low complexity" evidence="1">
    <location>
        <begin position="907"/>
        <end position="922"/>
    </location>
</feature>
<feature type="compositionally biased region" description="Low complexity" evidence="1">
    <location>
        <begin position="357"/>
        <end position="367"/>
    </location>
</feature>
<evidence type="ECO:0000313" key="2">
    <source>
        <dbReference type="EMBL" id="KZF22482.1"/>
    </source>
</evidence>
<dbReference type="GeneID" id="28900180"/>
<feature type="compositionally biased region" description="Basic residues" evidence="1">
    <location>
        <begin position="434"/>
        <end position="446"/>
    </location>
</feature>
<keyword evidence="3" id="KW-1185">Reference proteome</keyword>
<feature type="region of interest" description="Disordered" evidence="1">
    <location>
        <begin position="325"/>
        <end position="474"/>
    </location>
</feature>
<proteinExistence type="predicted"/>
<evidence type="ECO:0000256" key="1">
    <source>
        <dbReference type="SAM" id="MobiDB-lite"/>
    </source>
</evidence>
<name>A0A165GQW6_XYLHT</name>
<dbReference type="OrthoDB" id="5386574at2759"/>
<organism evidence="2 3">
    <name type="scientific">Xylona heveae (strain CBS 132557 / TC161)</name>
    <dbReference type="NCBI Taxonomy" id="1328760"/>
    <lineage>
        <taxon>Eukaryota</taxon>
        <taxon>Fungi</taxon>
        <taxon>Dikarya</taxon>
        <taxon>Ascomycota</taxon>
        <taxon>Pezizomycotina</taxon>
        <taxon>Xylonomycetes</taxon>
        <taxon>Xylonales</taxon>
        <taxon>Xylonaceae</taxon>
        <taxon>Xylona</taxon>
    </lineage>
</organism>
<feature type="compositionally biased region" description="Basic and acidic residues" evidence="1">
    <location>
        <begin position="870"/>
        <end position="895"/>
    </location>
</feature>
<feature type="compositionally biased region" description="Basic and acidic residues" evidence="1">
    <location>
        <begin position="171"/>
        <end position="180"/>
    </location>
</feature>
<feature type="region of interest" description="Disordered" evidence="1">
    <location>
        <begin position="1"/>
        <end position="275"/>
    </location>
</feature>
<feature type="compositionally biased region" description="Basic residues" evidence="1">
    <location>
        <begin position="896"/>
        <end position="906"/>
    </location>
</feature>
<feature type="compositionally biased region" description="Polar residues" evidence="1">
    <location>
        <begin position="519"/>
        <end position="532"/>
    </location>
</feature>
<feature type="region of interest" description="Disordered" evidence="1">
    <location>
        <begin position="515"/>
        <end position="555"/>
    </location>
</feature>
<feature type="compositionally biased region" description="Basic and acidic residues" evidence="1">
    <location>
        <begin position="962"/>
        <end position="973"/>
    </location>
</feature>
<feature type="compositionally biased region" description="Basic and acidic residues" evidence="1">
    <location>
        <begin position="396"/>
        <end position="412"/>
    </location>
</feature>
<dbReference type="Proteomes" id="UP000076632">
    <property type="component" value="Unassembled WGS sequence"/>
</dbReference>
<evidence type="ECO:0008006" key="4">
    <source>
        <dbReference type="Google" id="ProtNLM"/>
    </source>
</evidence>
<feature type="compositionally biased region" description="Basic and acidic residues" evidence="1">
    <location>
        <begin position="708"/>
        <end position="721"/>
    </location>
</feature>
<dbReference type="Pfam" id="PF11489">
    <property type="entry name" value="Aim21"/>
    <property type="match status" value="1"/>
</dbReference>
<feature type="compositionally biased region" description="Low complexity" evidence="1">
    <location>
        <begin position="159"/>
        <end position="170"/>
    </location>
</feature>
<feature type="compositionally biased region" description="Basic and acidic residues" evidence="1">
    <location>
        <begin position="629"/>
        <end position="642"/>
    </location>
</feature>
<feature type="compositionally biased region" description="Polar residues" evidence="1">
    <location>
        <begin position="191"/>
        <end position="200"/>
    </location>
</feature>
<dbReference type="InParanoid" id="A0A165GQW6"/>
<feature type="compositionally biased region" description="Basic and acidic residues" evidence="1">
    <location>
        <begin position="790"/>
        <end position="807"/>
    </location>
</feature>
<feature type="compositionally biased region" description="Acidic residues" evidence="1">
    <location>
        <begin position="452"/>
        <end position="464"/>
    </location>
</feature>
<accession>A0A165GQW6</accession>
<dbReference type="RefSeq" id="XP_018188037.1">
    <property type="nucleotide sequence ID" value="XM_018335043.1"/>
</dbReference>
<feature type="compositionally biased region" description="Polar residues" evidence="1">
    <location>
        <begin position="606"/>
        <end position="628"/>
    </location>
</feature>
<feature type="compositionally biased region" description="Pro residues" evidence="1">
    <location>
        <begin position="7"/>
        <end position="16"/>
    </location>
</feature>
<protein>
    <recommendedName>
        <fullName evidence="4">Altered inheritance of mitochondria protein 21</fullName>
    </recommendedName>
</protein>
<feature type="compositionally biased region" description="Basic and acidic residues" evidence="1">
    <location>
        <begin position="140"/>
        <end position="149"/>
    </location>
</feature>
<feature type="region of interest" description="Disordered" evidence="1">
    <location>
        <begin position="947"/>
        <end position="1014"/>
    </location>
</feature>
<gene>
    <name evidence="2" type="ORF">L228DRAFT_267883</name>
</gene>
<dbReference type="OMA" id="HEETIGH"/>
<reference evidence="2 3" key="1">
    <citation type="journal article" date="2016" name="Fungal Biol.">
        <title>The genome of Xylona heveae provides a window into fungal endophytism.</title>
        <authorList>
            <person name="Gazis R."/>
            <person name="Kuo A."/>
            <person name="Riley R."/>
            <person name="LaButti K."/>
            <person name="Lipzen A."/>
            <person name="Lin J."/>
            <person name="Amirebrahimi M."/>
            <person name="Hesse C.N."/>
            <person name="Spatafora J.W."/>
            <person name="Henrissat B."/>
            <person name="Hainaut M."/>
            <person name="Grigoriev I.V."/>
            <person name="Hibbett D.S."/>
        </authorList>
    </citation>
    <scope>NUCLEOTIDE SEQUENCE [LARGE SCALE GENOMIC DNA]</scope>
    <source>
        <strain evidence="2 3">TC161</strain>
    </source>
</reference>
<feature type="region of interest" description="Disordered" evidence="1">
    <location>
        <begin position="1049"/>
        <end position="1069"/>
    </location>
</feature>
<feature type="compositionally biased region" description="Basic and acidic residues" evidence="1">
    <location>
        <begin position="420"/>
        <end position="433"/>
    </location>
</feature>
<feature type="region of interest" description="Disordered" evidence="1">
    <location>
        <begin position="589"/>
        <end position="924"/>
    </location>
</feature>
<feature type="compositionally biased region" description="Basic and acidic residues" evidence="1">
    <location>
        <begin position="1000"/>
        <end position="1014"/>
    </location>
</feature>
<dbReference type="EMBL" id="KV407458">
    <property type="protein sequence ID" value="KZF22482.1"/>
    <property type="molecule type" value="Genomic_DNA"/>
</dbReference>
<dbReference type="AlphaFoldDB" id="A0A165GQW6"/>
<feature type="compositionally biased region" description="Polar residues" evidence="1">
    <location>
        <begin position="18"/>
        <end position="30"/>
    </location>
</feature>
<evidence type="ECO:0000313" key="3">
    <source>
        <dbReference type="Proteomes" id="UP000076632"/>
    </source>
</evidence>
<feature type="region of interest" description="Disordered" evidence="1">
    <location>
        <begin position="1093"/>
        <end position="1143"/>
    </location>
</feature>
<feature type="compositionally biased region" description="Basic and acidic residues" evidence="1">
    <location>
        <begin position="70"/>
        <end position="79"/>
    </location>
</feature>
<feature type="compositionally biased region" description="Polar residues" evidence="1">
    <location>
        <begin position="109"/>
        <end position="119"/>
    </location>
</feature>
<sequence>MSAPSAPVVPPRPSRSPNPQNHASTSSSTAMDVPKVPPRPGSRRLERSQSPHRASFARSPLHDSPFVGRVPHERQESAPRRPPSISMPSIGQEGIEYTSALYNPEEQDGTPSTANASGPNSPPKVGNIRQDLPLYAPKASHPEVNEKARVAAVTRTDSAQAAAAGIGRAAPTEDDKERQARPIFKRISFSRPESVSTERPYSTRPEDEDSEGQGVRVPMYPNAGFVQAPSPAPQSSGHGTPEGSQRPSRHHGRTRSGREFFHGPPGSYGLHGHGVTPKDKFEKAWYEKHPDELEHEMHGEYGPGIGVRKDWVLSSNDLNKLVHETASRGAGYGTSPDVIGTPDEQIGYAASDEYTARLSSSRSQSRSRISKSRTGSIQPSVESPLRKMSFPANQAKAEEEPKEPGAGDHALESEADDDEVIHIDPPTRRGSKVDHHHHHHHHHHPHNQSTDDLGEQGEEEEGAWPDERGVDTPILASDELAKDNHAEFLQPAVSPQERRGSNYFGQELENGFYSKHTSRGSSIAGSRPTSRPGSIYNLAPGFGRHSSVDDRELEDVEEYEPLFPEEDEKTGQKKPITLVDKLKRPATIRHKFPSQDVWEDAPNSLKLETTVSTPEAPSNESPVDQQPPNKEEPTTAPEDRNGGYHVDILPQVTRHLSKPKVAPHLRNEVSRPHIAHRFPSHDIWEDAPDSLQLQTTVSTPEVPDTESPIDKETRDSAEKPAKPPIPARPAKGAAAPEADKGDAAQVPATIPSRPPQRLRQVPPAEIPPSPAPASESHAHQVERNVPLPAHETHTSERKAPTLPDRPKPQIPARPVRPTAKDNASIVAEHLAAKPKPAVPGRPQGSKISSLKAGFLSDLNKSLQLGPTRPKSPEKSNEEAAKEEEKEPAPLSDARKGRARGPARRKPATAAAAGAGPADATTAETAKNGAKFEIALPWKVWEVSEDGHVNVNSPEPAPVTPPERADLKATKDETPTLATNTEGDFVHRREEISPGASRASHIRDTKQDEHQASEELAERHDLATHVSNQLAATEFVPKASDDPLYAGETTKSQVFLDTTERNEADVTPEDPEFVAAKRANLIDTEVRSPEAVAAASETASPGVTAPRKFSTLTNETDQTGEHNTITITSADGDDSPADKEKPVA</sequence>
<feature type="compositionally biased region" description="Polar residues" evidence="1">
    <location>
        <begin position="233"/>
        <end position="246"/>
    </location>
</feature>
<dbReference type="InterPro" id="IPR021582">
    <property type="entry name" value="Aim21"/>
</dbReference>
<dbReference type="STRING" id="1328760.A0A165GQW6"/>